<proteinExistence type="predicted"/>
<dbReference type="Pfam" id="PF07622">
    <property type="entry name" value="DUF1583"/>
    <property type="match status" value="1"/>
</dbReference>
<dbReference type="Pfam" id="PF07619">
    <property type="entry name" value="DUF1581"/>
    <property type="match status" value="1"/>
</dbReference>
<evidence type="ECO:0000259" key="4">
    <source>
        <dbReference type="Pfam" id="PF20407"/>
    </source>
</evidence>
<dbReference type="AlphaFoldDB" id="A0A5C6AR05"/>
<keyword evidence="1" id="KW-1133">Transmembrane helix</keyword>
<comment type="caution">
    <text evidence="5">The sequence shown here is derived from an EMBL/GenBank/DDBJ whole genome shotgun (WGS) entry which is preliminary data.</text>
</comment>
<dbReference type="InterPro" id="IPR046518">
    <property type="entry name" value="DUF1583_N"/>
</dbReference>
<organism evidence="5 6">
    <name type="scientific">Neorhodopirellula pilleata</name>
    <dbReference type="NCBI Taxonomy" id="2714738"/>
    <lineage>
        <taxon>Bacteria</taxon>
        <taxon>Pseudomonadati</taxon>
        <taxon>Planctomycetota</taxon>
        <taxon>Planctomycetia</taxon>
        <taxon>Pirellulales</taxon>
        <taxon>Pirellulaceae</taxon>
        <taxon>Neorhodopirellula</taxon>
    </lineage>
</organism>
<dbReference type="InterPro" id="IPR011475">
    <property type="entry name" value="DUF1583"/>
</dbReference>
<evidence type="ECO:0000259" key="2">
    <source>
        <dbReference type="Pfam" id="PF07619"/>
    </source>
</evidence>
<protein>
    <submittedName>
        <fullName evidence="5">Uncharacterized protein</fullName>
    </submittedName>
</protein>
<evidence type="ECO:0000259" key="3">
    <source>
        <dbReference type="Pfam" id="PF07622"/>
    </source>
</evidence>
<keyword evidence="6" id="KW-1185">Reference proteome</keyword>
<dbReference type="EMBL" id="SJPM01000002">
    <property type="protein sequence ID" value="TWU01649.1"/>
    <property type="molecule type" value="Genomic_DNA"/>
</dbReference>
<dbReference type="Proteomes" id="UP000316213">
    <property type="component" value="Unassembled WGS sequence"/>
</dbReference>
<sequence>MPRYANPNLTLEQNTSSIVLMLSYPADRKTHVIFRRFVAGRNVLLFLFLVILAAVGPRPCCLAESLRSDSAAAQWIIGNESLLNTLAFYQRLDELPAGDQFVRLRDNVFPPESDWIRIEAVAAPRTWPASRAAQLAIRFPTLASQDDPTVLSAFRPPVLLAPAVSLVDVAAQLDRLSEIETLLENRAKNPVNSDTDALILKSLLAIARRQPDQATEQMFALSDVLEKKQQVQHSIGGILALVWKTSPNATLREPSMALAMRCYELARIGGSPLNELWKRHSFATHYRLQAAAGEVGVTDTASSSTTAGRWHAVSRSTVAMSGQGYPAALWRLTQGQASKMSPSDRDFLMFDIPLTGDFAVEAIVSAFNYHETQLGYGGTWTGPTYDHKTLMRGHFARDHSTLNLSPPLDEITDSMRVRLEVRDDTVTTLINGRRVNQTAVSVSDPWLTIFSDWYTHGWVRNLRILGEPLIPDSIDLLADERLLGWDAYYGSVEGDDADWQSMETADYEEPKQKSEKNSTFVLRGKQRDLIAGSYCERLLRYHRPILEDATFSYEFYYRTGSHGVHPAIGNQAFVLNPDGQIATHDLTDGVEERLGKHPQPPLGTGLSLDGSPLRSGQWNQMEIAIRGDRIRFTLNSEPIYETLLTDVFPRVFGLFHYCDQTEALVRNLRWSGGWRKELEAVRKQRLTDPTLEQILAGSEMKHTFRHSFADGLPLDIFAIMGEGWKENLTQLPSGIRLVRPGGNYVHYTITPDLQIDGDFDVIADFEDFGASTASGGDGNIKLMLGFSENNTDYRMYRKFSRFAKKELGQQMIQAGYFYSRDGQRVYEFPKLTSEASSGGRLRFIRRGDQLHFLFAANDSTYFRLFHIEPAPKGPTRIGGIGLGIEATRAGETKVTWKSLEVHAEHVSGKAMVKSRSLEQLNQSRDQLP</sequence>
<evidence type="ECO:0000313" key="5">
    <source>
        <dbReference type="EMBL" id="TWU01649.1"/>
    </source>
</evidence>
<feature type="domain" description="DUF1583" evidence="4">
    <location>
        <begin position="531"/>
        <end position="677"/>
    </location>
</feature>
<gene>
    <name evidence="5" type="ORF">Pla100_13840</name>
</gene>
<feature type="domain" description="DUF1583" evidence="3">
    <location>
        <begin position="684"/>
        <end position="923"/>
    </location>
</feature>
<name>A0A5C6AR05_9BACT</name>
<dbReference type="Pfam" id="PF20407">
    <property type="entry name" value="DUF1583_N"/>
    <property type="match status" value="1"/>
</dbReference>
<dbReference type="InterPro" id="IPR022660">
    <property type="entry name" value="DUF1581"/>
</dbReference>
<evidence type="ECO:0000313" key="6">
    <source>
        <dbReference type="Proteomes" id="UP000316213"/>
    </source>
</evidence>
<accession>A0A5C6AR05</accession>
<keyword evidence="1" id="KW-0812">Transmembrane</keyword>
<evidence type="ECO:0000256" key="1">
    <source>
        <dbReference type="SAM" id="Phobius"/>
    </source>
</evidence>
<keyword evidence="1" id="KW-0472">Membrane</keyword>
<reference evidence="5 6" key="1">
    <citation type="submission" date="2019-02" db="EMBL/GenBank/DDBJ databases">
        <title>Deep-cultivation of Planctomycetes and their phenomic and genomic characterization uncovers novel biology.</title>
        <authorList>
            <person name="Wiegand S."/>
            <person name="Jogler M."/>
            <person name="Boedeker C."/>
            <person name="Pinto D."/>
            <person name="Vollmers J."/>
            <person name="Rivas-Marin E."/>
            <person name="Kohn T."/>
            <person name="Peeters S.H."/>
            <person name="Heuer A."/>
            <person name="Rast P."/>
            <person name="Oberbeckmann S."/>
            <person name="Bunk B."/>
            <person name="Jeske O."/>
            <person name="Meyerdierks A."/>
            <person name="Storesund J.E."/>
            <person name="Kallscheuer N."/>
            <person name="Luecker S."/>
            <person name="Lage O.M."/>
            <person name="Pohl T."/>
            <person name="Merkel B.J."/>
            <person name="Hornburger P."/>
            <person name="Mueller R.-W."/>
            <person name="Bruemmer F."/>
            <person name="Labrenz M."/>
            <person name="Spormann A.M."/>
            <person name="Op Den Camp H."/>
            <person name="Overmann J."/>
            <person name="Amann R."/>
            <person name="Jetten M.S.M."/>
            <person name="Mascher T."/>
            <person name="Medema M.H."/>
            <person name="Devos D.P."/>
            <person name="Kaster A.-K."/>
            <person name="Ovreas L."/>
            <person name="Rohde M."/>
            <person name="Galperin M.Y."/>
            <person name="Jogler C."/>
        </authorList>
    </citation>
    <scope>NUCLEOTIDE SEQUENCE [LARGE SCALE GENOMIC DNA]</scope>
    <source>
        <strain evidence="5 6">Pla100</strain>
    </source>
</reference>
<feature type="transmembrane region" description="Helical" evidence="1">
    <location>
        <begin position="38"/>
        <end position="56"/>
    </location>
</feature>
<feature type="domain" description="DUF1581" evidence="2">
    <location>
        <begin position="418"/>
        <end position="494"/>
    </location>
</feature>